<keyword evidence="6" id="KW-0418">Kinase</keyword>
<dbReference type="Proteomes" id="UP000594468">
    <property type="component" value="Chromosome"/>
</dbReference>
<gene>
    <name evidence="12" type="ORF">G4Y79_11455</name>
</gene>
<keyword evidence="4 9" id="KW-0597">Phosphoprotein</keyword>
<dbReference type="SUPFAM" id="SSF55781">
    <property type="entry name" value="GAF domain-like"/>
    <property type="match status" value="1"/>
</dbReference>
<organism evidence="12 13">
    <name type="scientific">Phototrophicus methaneseepsis</name>
    <dbReference type="NCBI Taxonomy" id="2710758"/>
    <lineage>
        <taxon>Bacteria</taxon>
        <taxon>Bacillati</taxon>
        <taxon>Chloroflexota</taxon>
        <taxon>Candidatus Thermofontia</taxon>
        <taxon>Phototrophicales</taxon>
        <taxon>Phototrophicaceae</taxon>
        <taxon>Phototrophicus</taxon>
    </lineage>
</organism>
<dbReference type="Pfam" id="PF13188">
    <property type="entry name" value="PAS_8"/>
    <property type="match status" value="1"/>
</dbReference>
<evidence type="ECO:0000256" key="8">
    <source>
        <dbReference type="ARBA" id="ARBA00074306"/>
    </source>
</evidence>
<dbReference type="InterPro" id="IPR005467">
    <property type="entry name" value="His_kinase_dom"/>
</dbReference>
<dbReference type="PANTHER" id="PTHR45339:SF1">
    <property type="entry name" value="HYBRID SIGNAL TRANSDUCTION HISTIDINE KINASE J"/>
    <property type="match status" value="1"/>
</dbReference>
<dbReference type="InterPro" id="IPR000014">
    <property type="entry name" value="PAS"/>
</dbReference>
<dbReference type="InterPro" id="IPR003594">
    <property type="entry name" value="HATPase_dom"/>
</dbReference>
<dbReference type="SUPFAM" id="SSF52172">
    <property type="entry name" value="CheY-like"/>
    <property type="match status" value="2"/>
</dbReference>
<dbReference type="InterPro" id="IPR004358">
    <property type="entry name" value="Sig_transdc_His_kin-like_C"/>
</dbReference>
<dbReference type="InterPro" id="IPR011006">
    <property type="entry name" value="CheY-like_superfamily"/>
</dbReference>
<evidence type="ECO:0000256" key="7">
    <source>
        <dbReference type="ARBA" id="ARBA00023012"/>
    </source>
</evidence>
<dbReference type="AlphaFoldDB" id="A0A7S8EDG3"/>
<dbReference type="SUPFAM" id="SSF55785">
    <property type="entry name" value="PYP-like sensor domain (PAS domain)"/>
    <property type="match status" value="1"/>
</dbReference>
<dbReference type="CDD" id="cd16922">
    <property type="entry name" value="HATPase_EvgS-ArcB-TorS-like"/>
    <property type="match status" value="1"/>
</dbReference>
<dbReference type="CDD" id="cd17546">
    <property type="entry name" value="REC_hyHK_CKI1_RcsC-like"/>
    <property type="match status" value="1"/>
</dbReference>
<evidence type="ECO:0000256" key="3">
    <source>
        <dbReference type="ARBA" id="ARBA00012438"/>
    </source>
</evidence>
<dbReference type="Gene3D" id="3.40.50.2300">
    <property type="match status" value="1"/>
</dbReference>
<dbReference type="InterPro" id="IPR029016">
    <property type="entry name" value="GAF-like_dom_sf"/>
</dbReference>
<keyword evidence="5" id="KW-0808">Transferase</keyword>
<dbReference type="SUPFAM" id="SSF47384">
    <property type="entry name" value="Homodimeric domain of signal transducing histidine kinase"/>
    <property type="match status" value="1"/>
</dbReference>
<evidence type="ECO:0000313" key="12">
    <source>
        <dbReference type="EMBL" id="QPC84952.1"/>
    </source>
</evidence>
<dbReference type="Gene3D" id="1.10.287.130">
    <property type="match status" value="1"/>
</dbReference>
<protein>
    <recommendedName>
        <fullName evidence="8">Circadian input-output histidine kinase CikA</fullName>
        <ecNumber evidence="3">2.7.13.3</ecNumber>
    </recommendedName>
</protein>
<dbReference type="SMART" id="SM00387">
    <property type="entry name" value="HATPase_c"/>
    <property type="match status" value="1"/>
</dbReference>
<dbReference type="InterPro" id="IPR003661">
    <property type="entry name" value="HisK_dim/P_dom"/>
</dbReference>
<evidence type="ECO:0000256" key="4">
    <source>
        <dbReference type="ARBA" id="ARBA00022553"/>
    </source>
</evidence>
<reference evidence="12 13" key="1">
    <citation type="submission" date="2020-02" db="EMBL/GenBank/DDBJ databases">
        <authorList>
            <person name="Zheng R.K."/>
            <person name="Sun C.M."/>
        </authorList>
    </citation>
    <scope>NUCLEOTIDE SEQUENCE [LARGE SCALE GENOMIC DNA]</scope>
    <source>
        <strain evidence="13">rifampicinis</strain>
    </source>
</reference>
<dbReference type="FunFam" id="3.30.565.10:FF:000010">
    <property type="entry name" value="Sensor histidine kinase RcsC"/>
    <property type="match status" value="1"/>
</dbReference>
<name>A0A7S8EDG3_9CHLR</name>
<dbReference type="Pfam" id="PF01590">
    <property type="entry name" value="GAF"/>
    <property type="match status" value="1"/>
</dbReference>
<dbReference type="PROSITE" id="PS50109">
    <property type="entry name" value="HIS_KIN"/>
    <property type="match status" value="1"/>
</dbReference>
<dbReference type="PANTHER" id="PTHR45339">
    <property type="entry name" value="HYBRID SIGNAL TRANSDUCTION HISTIDINE KINASE J"/>
    <property type="match status" value="1"/>
</dbReference>
<evidence type="ECO:0000256" key="2">
    <source>
        <dbReference type="ARBA" id="ARBA00006402"/>
    </source>
</evidence>
<comment type="similarity">
    <text evidence="2">In the N-terminal section; belongs to the phytochrome family.</text>
</comment>
<evidence type="ECO:0000313" key="13">
    <source>
        <dbReference type="Proteomes" id="UP000594468"/>
    </source>
</evidence>
<dbReference type="RefSeq" id="WP_195173015.1">
    <property type="nucleotide sequence ID" value="NZ_CP062983.1"/>
</dbReference>
<evidence type="ECO:0000256" key="1">
    <source>
        <dbReference type="ARBA" id="ARBA00000085"/>
    </source>
</evidence>
<feature type="domain" description="Response regulatory" evidence="11">
    <location>
        <begin position="706"/>
        <end position="823"/>
    </location>
</feature>
<evidence type="ECO:0000256" key="9">
    <source>
        <dbReference type="PROSITE-ProRule" id="PRU00169"/>
    </source>
</evidence>
<dbReference type="SMART" id="SM00388">
    <property type="entry name" value="HisKA"/>
    <property type="match status" value="1"/>
</dbReference>
<dbReference type="InterPro" id="IPR036097">
    <property type="entry name" value="HisK_dim/P_sf"/>
</dbReference>
<dbReference type="Pfam" id="PF00512">
    <property type="entry name" value="HisKA"/>
    <property type="match status" value="1"/>
</dbReference>
<evidence type="ECO:0000259" key="11">
    <source>
        <dbReference type="PROSITE" id="PS50110"/>
    </source>
</evidence>
<evidence type="ECO:0000256" key="6">
    <source>
        <dbReference type="ARBA" id="ARBA00022777"/>
    </source>
</evidence>
<keyword evidence="7" id="KW-0902">Two-component regulatory system</keyword>
<dbReference type="InterPro" id="IPR001789">
    <property type="entry name" value="Sig_transdc_resp-reg_receiver"/>
</dbReference>
<dbReference type="GO" id="GO:0000155">
    <property type="term" value="F:phosphorelay sensor kinase activity"/>
    <property type="evidence" value="ECO:0007669"/>
    <property type="project" value="InterPro"/>
</dbReference>
<dbReference type="PROSITE" id="PS50110">
    <property type="entry name" value="RESPONSE_REGULATORY"/>
    <property type="match status" value="1"/>
</dbReference>
<dbReference type="KEGG" id="pmet:G4Y79_11455"/>
<dbReference type="EMBL" id="CP062983">
    <property type="protein sequence ID" value="QPC84952.1"/>
    <property type="molecule type" value="Genomic_DNA"/>
</dbReference>
<dbReference type="SUPFAM" id="SSF55874">
    <property type="entry name" value="ATPase domain of HSP90 chaperone/DNA topoisomerase II/histidine kinase"/>
    <property type="match status" value="1"/>
</dbReference>
<evidence type="ECO:0000256" key="5">
    <source>
        <dbReference type="ARBA" id="ARBA00022679"/>
    </source>
</evidence>
<feature type="domain" description="Histidine kinase" evidence="10">
    <location>
        <begin position="336"/>
        <end position="557"/>
    </location>
</feature>
<comment type="catalytic activity">
    <reaction evidence="1">
        <text>ATP + protein L-histidine = ADP + protein N-phospho-L-histidine.</text>
        <dbReference type="EC" id="2.7.13.3"/>
    </reaction>
</comment>
<dbReference type="SMART" id="SM00448">
    <property type="entry name" value="REC"/>
    <property type="match status" value="1"/>
</dbReference>
<accession>A0A7S8EDG3</accession>
<dbReference type="Pfam" id="PF00072">
    <property type="entry name" value="Response_reg"/>
    <property type="match status" value="1"/>
</dbReference>
<sequence length="835" mass="95447">MIPPEIREVQRTNARLSQLMTNLQGGVLVEDETRHITLVNQAFCDIFKIPALPESLIGADCSNSAETSKGMFREPEDFVTRVNTVLQDKQPVLNETLALADGRVLSRDYIPVFFDVEDNSQEYIGHLWHYRDITEEFHSHRRWERLLKFELVNREITRVFLQLDDIDDAVNQALATTGQLLDVSRVYVFRFRENDHVLDNTHEWCAHGVKPEIENLQGLPADELFPSFFPLMAEHDLIAPTHISELPDDLHGILEPQDIQSILWIPLRLNKRLEGMVGYDETRHAREWLPEEITMVRTIAESYARALERQQAEHMLIKARDEAVRTAQMRAQFVANMSHEIRTPMTGTLGMLELLLETQLDEIQREFALEAFNSSSRLLNIINDILDYSKLETGQVVLGIESLDVKAIVNEVKVTLLPQLKDKPVELETVIDPSLPYRVFGDATRIRQVLMNLAGNAVKFTQKGQVFIRVEVTRAIDDVVYLRFSVQDTGMGIAEDKINRIFDSFIQADGSTTRKFGGSGLGLSISKQLVELMGGHIFVESEVDEGSTFSFVLGLPIARLDGHANSTAADFAKLNILIIDDNRTARYVLTQQLENWGVQVKQVSQLKDYDQNAQRYTKFNVVFKRYMAWEKDEEIINQVAKLGHQIVLITERDPALHSDDIVCWQWPFDQSSLYNLLVQAVKIQQRVSKREQTSQKSTKSNTVKGRVLIADDYDMNVDLVKRGLSGIQIQVDSVDNGQKALEQLEKETYDLVLMDIQMPVLDGIEATKQIRNSSKPYRHVPIIALTASVMLDEQKRYLEMGINQIISKPFSIRELRETVLQWLEKTEPTHDRDAV</sequence>
<dbReference type="EC" id="2.7.13.3" evidence="3"/>
<dbReference type="Gene3D" id="3.30.450.20">
    <property type="entry name" value="PAS domain"/>
    <property type="match status" value="1"/>
</dbReference>
<dbReference type="Gene3D" id="3.30.565.10">
    <property type="entry name" value="Histidine kinase-like ATPase, C-terminal domain"/>
    <property type="match status" value="1"/>
</dbReference>
<feature type="modified residue" description="4-aspartylphosphate" evidence="9">
    <location>
        <position position="755"/>
    </location>
</feature>
<dbReference type="Gene3D" id="3.30.450.40">
    <property type="match status" value="1"/>
</dbReference>
<dbReference type="InterPro" id="IPR003018">
    <property type="entry name" value="GAF"/>
</dbReference>
<evidence type="ECO:0000259" key="10">
    <source>
        <dbReference type="PROSITE" id="PS50109"/>
    </source>
</evidence>
<dbReference type="CDD" id="cd00082">
    <property type="entry name" value="HisKA"/>
    <property type="match status" value="1"/>
</dbReference>
<dbReference type="PRINTS" id="PR00344">
    <property type="entry name" value="BCTRLSENSOR"/>
</dbReference>
<dbReference type="Pfam" id="PF02518">
    <property type="entry name" value="HATPase_c"/>
    <property type="match status" value="1"/>
</dbReference>
<dbReference type="InterPro" id="IPR036890">
    <property type="entry name" value="HATPase_C_sf"/>
</dbReference>
<keyword evidence="13" id="KW-1185">Reference proteome</keyword>
<dbReference type="SMART" id="SM00065">
    <property type="entry name" value="GAF"/>
    <property type="match status" value="1"/>
</dbReference>
<proteinExistence type="inferred from homology"/>
<dbReference type="InterPro" id="IPR035965">
    <property type="entry name" value="PAS-like_dom_sf"/>
</dbReference>